<dbReference type="eggNOG" id="COG0318">
    <property type="taxonomic scope" value="Bacteria"/>
</dbReference>
<dbReference type="PROSITE" id="PS00455">
    <property type="entry name" value="AMP_BINDING"/>
    <property type="match status" value="1"/>
</dbReference>
<evidence type="ECO:0000313" key="4">
    <source>
        <dbReference type="Proteomes" id="UP000008363"/>
    </source>
</evidence>
<dbReference type="EMBL" id="BAHC01000065">
    <property type="protein sequence ID" value="GAB89540.1"/>
    <property type="molecule type" value="Genomic_DNA"/>
</dbReference>
<evidence type="ECO:0000313" key="3">
    <source>
        <dbReference type="EMBL" id="GAB89540.1"/>
    </source>
</evidence>
<dbReference type="Pfam" id="PF00501">
    <property type="entry name" value="AMP-binding"/>
    <property type="match status" value="1"/>
</dbReference>
<dbReference type="InterPro" id="IPR042099">
    <property type="entry name" value="ANL_N_sf"/>
</dbReference>
<dbReference type="InterPro" id="IPR025110">
    <property type="entry name" value="AMP-bd_C"/>
</dbReference>
<keyword evidence="4" id="KW-1185">Reference proteome</keyword>
<dbReference type="Pfam" id="PF13193">
    <property type="entry name" value="AMP-binding_C"/>
    <property type="match status" value="1"/>
</dbReference>
<dbReference type="Gene3D" id="3.40.50.12780">
    <property type="entry name" value="N-terminal domain of ligase-like"/>
    <property type="match status" value="1"/>
</dbReference>
<dbReference type="AlphaFoldDB" id="K6VRJ1"/>
<proteinExistence type="predicted"/>
<accession>K6VRJ1</accession>
<evidence type="ECO:0000259" key="2">
    <source>
        <dbReference type="Pfam" id="PF13193"/>
    </source>
</evidence>
<gene>
    <name evidence="3" type="ORF">GORHZ_065_00050</name>
</gene>
<feature type="domain" description="AMP-dependent synthetase/ligase" evidence="1">
    <location>
        <begin position="20"/>
        <end position="371"/>
    </location>
</feature>
<reference evidence="3 4" key="1">
    <citation type="submission" date="2012-08" db="EMBL/GenBank/DDBJ databases">
        <title>Whole genome shotgun sequence of Gordonia rhizosphera NBRC 16068.</title>
        <authorList>
            <person name="Takarada H."/>
            <person name="Isaki S."/>
            <person name="Hosoyama A."/>
            <person name="Tsuchikane K."/>
            <person name="Katsumata H."/>
            <person name="Baba S."/>
            <person name="Ohji S."/>
            <person name="Yamazaki S."/>
            <person name="Fujita N."/>
        </authorList>
    </citation>
    <scope>NUCLEOTIDE SEQUENCE [LARGE SCALE GENOMIC DNA]</scope>
    <source>
        <strain evidence="3 4">NBRC 16068</strain>
    </source>
</reference>
<dbReference type="PANTHER" id="PTHR43767:SF1">
    <property type="entry name" value="NONRIBOSOMAL PEPTIDE SYNTHASE PES1 (EUROFUNG)-RELATED"/>
    <property type="match status" value="1"/>
</dbReference>
<dbReference type="Proteomes" id="UP000008363">
    <property type="component" value="Unassembled WGS sequence"/>
</dbReference>
<dbReference type="STRING" id="1108045.GORHZ_065_00050"/>
<protein>
    <submittedName>
        <fullName evidence="3">Putative fatty-acid--CoA ligase</fullName>
    </submittedName>
</protein>
<dbReference type="SUPFAM" id="SSF56801">
    <property type="entry name" value="Acetyl-CoA synthetase-like"/>
    <property type="match status" value="1"/>
</dbReference>
<dbReference type="PANTHER" id="PTHR43767">
    <property type="entry name" value="LONG-CHAIN-FATTY-ACID--COA LIGASE"/>
    <property type="match status" value="1"/>
</dbReference>
<dbReference type="InterPro" id="IPR050237">
    <property type="entry name" value="ATP-dep_AMP-bd_enzyme"/>
</dbReference>
<dbReference type="OrthoDB" id="9803968at2"/>
<dbReference type="InterPro" id="IPR045851">
    <property type="entry name" value="AMP-bd_C_sf"/>
</dbReference>
<dbReference type="GO" id="GO:0016878">
    <property type="term" value="F:acid-thiol ligase activity"/>
    <property type="evidence" value="ECO:0007669"/>
    <property type="project" value="UniProtKB-ARBA"/>
</dbReference>
<dbReference type="InterPro" id="IPR000873">
    <property type="entry name" value="AMP-dep_synth/lig_dom"/>
</dbReference>
<keyword evidence="3" id="KW-0436">Ligase</keyword>
<comment type="caution">
    <text evidence="3">The sequence shown here is derived from an EMBL/GenBank/DDBJ whole genome shotgun (WGS) entry which is preliminary data.</text>
</comment>
<dbReference type="RefSeq" id="WP_006331609.1">
    <property type="nucleotide sequence ID" value="NZ_BAHC01000065.1"/>
</dbReference>
<evidence type="ECO:0000259" key="1">
    <source>
        <dbReference type="Pfam" id="PF00501"/>
    </source>
</evidence>
<dbReference type="InterPro" id="IPR020845">
    <property type="entry name" value="AMP-binding_CS"/>
</dbReference>
<organism evidence="3 4">
    <name type="scientific">Gordonia rhizosphera NBRC 16068</name>
    <dbReference type="NCBI Taxonomy" id="1108045"/>
    <lineage>
        <taxon>Bacteria</taxon>
        <taxon>Bacillati</taxon>
        <taxon>Actinomycetota</taxon>
        <taxon>Actinomycetes</taxon>
        <taxon>Mycobacteriales</taxon>
        <taxon>Gordoniaceae</taxon>
        <taxon>Gordonia</taxon>
    </lineage>
</organism>
<dbReference type="Gene3D" id="3.30.300.30">
    <property type="match status" value="1"/>
</dbReference>
<feature type="domain" description="AMP-binding enzyme C-terminal" evidence="2">
    <location>
        <begin position="429"/>
        <end position="507"/>
    </location>
</feature>
<name>K6VRJ1_9ACTN</name>
<sequence length="528" mass="57373">MTADTIYDDPALSANGIYSWGRNRPERTALINDATGETVNFGQLLARANSIANQIRALGLEEGDVVASWQRNSIEQWEFFAGAMQLGLQLVPISTHLTDAEVEYILADSGARLLVASSELAERLSRTETIPADRRFAAGPEVAGWRPFTDLRDGGSADAPTDRVAGAFMYYTSGTTGRPKGVRRTLYRITPEVYAAGSAAFLSRFGIEGDPGIALLFSPAYHAAPGTNMWIALSQGFTVVILEKFDAEKVLRSIPKYGISLMNSVPTQIHRMLALSEELRAGLDMSSLRNVLVAGAKFAPTLKTRALDYFGPVVWEYFAATEGFVCAASPEEARERPGTVGRPDPESIRILDEDGNEVASGVTGTIHFRSLGGVFSYHNDAEKTAKSVDAEGFINCGDLGYLDDDGYLYIQDRRVDLIITGGVNVYPAEVEQRLAEHPAVADVAVVGVPDEEWGHSVVAAVQLNPEYTPGEELADELRTFCRDALAGPKVPRTIVFESELPRTPTGKMRRNLVRDELTNSLAARFASS</sequence>